<gene>
    <name evidence="1" type="ORF">FALBO_9429</name>
</gene>
<name>A0A8H4L9F2_9HYPO</name>
<organism evidence="1 2">
    <name type="scientific">Fusarium albosuccineum</name>
    <dbReference type="NCBI Taxonomy" id="1237068"/>
    <lineage>
        <taxon>Eukaryota</taxon>
        <taxon>Fungi</taxon>
        <taxon>Dikarya</taxon>
        <taxon>Ascomycota</taxon>
        <taxon>Pezizomycotina</taxon>
        <taxon>Sordariomycetes</taxon>
        <taxon>Hypocreomycetidae</taxon>
        <taxon>Hypocreales</taxon>
        <taxon>Nectriaceae</taxon>
        <taxon>Fusarium</taxon>
        <taxon>Fusarium decemcellulare species complex</taxon>
    </lineage>
</organism>
<dbReference type="EMBL" id="JAADYS010001313">
    <property type="protein sequence ID" value="KAF4463759.1"/>
    <property type="molecule type" value="Genomic_DNA"/>
</dbReference>
<proteinExistence type="predicted"/>
<comment type="caution">
    <text evidence="1">The sequence shown here is derived from an EMBL/GenBank/DDBJ whole genome shotgun (WGS) entry which is preliminary data.</text>
</comment>
<evidence type="ECO:0000313" key="1">
    <source>
        <dbReference type="EMBL" id="KAF4463759.1"/>
    </source>
</evidence>
<dbReference type="AlphaFoldDB" id="A0A8H4L9F2"/>
<accession>A0A8H4L9F2</accession>
<protein>
    <submittedName>
        <fullName evidence="1">Uncharacterized protein</fullName>
    </submittedName>
</protein>
<reference evidence="1 2" key="1">
    <citation type="submission" date="2020-01" db="EMBL/GenBank/DDBJ databases">
        <title>Identification and distribution of gene clusters putatively required for synthesis of sphingolipid metabolism inhibitors in phylogenetically diverse species of the filamentous fungus Fusarium.</title>
        <authorList>
            <person name="Kim H.-S."/>
            <person name="Busman M."/>
            <person name="Brown D.W."/>
            <person name="Divon H."/>
            <person name="Uhlig S."/>
            <person name="Proctor R.H."/>
        </authorList>
    </citation>
    <scope>NUCLEOTIDE SEQUENCE [LARGE SCALE GENOMIC DNA]</scope>
    <source>
        <strain evidence="1 2">NRRL 20459</strain>
    </source>
</reference>
<sequence>MPPPPARTARSMIHRAQNPAIHSGQKALRGLAVWLAGGWPLGPRETARDTPLWPCRSLRGSSSFLLRKTPEHVFRGDVLEGVVQESKATAQYALQLPTVPTVAAVAVVKRETELVTTQLATVQYGSGRK</sequence>
<evidence type="ECO:0000313" key="2">
    <source>
        <dbReference type="Proteomes" id="UP000554235"/>
    </source>
</evidence>
<dbReference type="Proteomes" id="UP000554235">
    <property type="component" value="Unassembled WGS sequence"/>
</dbReference>
<keyword evidence="2" id="KW-1185">Reference proteome</keyword>